<dbReference type="RefSeq" id="WP_122400013.1">
    <property type="nucleotide sequence ID" value="NZ_RFFJ01000337.1"/>
</dbReference>
<accession>A0A3M2KR84</accession>
<keyword evidence="3" id="KW-0378">Hydrolase</keyword>
<evidence type="ECO:0000256" key="3">
    <source>
        <dbReference type="ARBA" id="ARBA00022801"/>
    </source>
</evidence>
<evidence type="ECO:0000313" key="6">
    <source>
        <dbReference type="EMBL" id="RMI27534.1"/>
    </source>
</evidence>
<dbReference type="InterPro" id="IPR043504">
    <property type="entry name" value="Peptidase_S1_PA_chymotrypsin"/>
</dbReference>
<dbReference type="GO" id="GO:0006508">
    <property type="term" value="P:proteolysis"/>
    <property type="evidence" value="ECO:0007669"/>
    <property type="project" value="UniProtKB-KW"/>
</dbReference>
<comment type="caution">
    <text evidence="6">The sequence shown here is derived from an EMBL/GenBank/DDBJ whole genome shotgun (WGS) entry which is preliminary data.</text>
</comment>
<dbReference type="SUPFAM" id="SSF50494">
    <property type="entry name" value="Trypsin-like serine proteases"/>
    <property type="match status" value="1"/>
</dbReference>
<comment type="similarity">
    <text evidence="1">Belongs to the peptidase S1 family.</text>
</comment>
<keyword evidence="4" id="KW-0720">Serine protease</keyword>
<evidence type="ECO:0000256" key="4">
    <source>
        <dbReference type="ARBA" id="ARBA00022825"/>
    </source>
</evidence>
<dbReference type="AlphaFoldDB" id="A0A3M2KR84"/>
<dbReference type="EMBL" id="RFFJ01000337">
    <property type="protein sequence ID" value="RMI27534.1"/>
    <property type="molecule type" value="Genomic_DNA"/>
</dbReference>
<dbReference type="GO" id="GO:0004252">
    <property type="term" value="F:serine-type endopeptidase activity"/>
    <property type="evidence" value="ECO:0007669"/>
    <property type="project" value="InterPro"/>
</dbReference>
<organism evidence="6 7">
    <name type="scientific">Streptomyces triticirhizae</name>
    <dbReference type="NCBI Taxonomy" id="2483353"/>
    <lineage>
        <taxon>Bacteria</taxon>
        <taxon>Bacillati</taxon>
        <taxon>Actinomycetota</taxon>
        <taxon>Actinomycetes</taxon>
        <taxon>Kitasatosporales</taxon>
        <taxon>Streptomycetaceae</taxon>
        <taxon>Streptomyces</taxon>
    </lineage>
</organism>
<dbReference type="Gene3D" id="2.40.10.10">
    <property type="entry name" value="Trypsin-like serine proteases"/>
    <property type="match status" value="2"/>
</dbReference>
<dbReference type="InterPro" id="IPR001316">
    <property type="entry name" value="Pept_S1A_streptogrisin"/>
</dbReference>
<dbReference type="CDD" id="cd21112">
    <property type="entry name" value="alphaLP-like"/>
    <property type="match status" value="1"/>
</dbReference>
<proteinExistence type="inferred from homology"/>
<protein>
    <submittedName>
        <fullName evidence="6">Serine protease</fullName>
    </submittedName>
</protein>
<keyword evidence="2 6" id="KW-0645">Protease</keyword>
<keyword evidence="5" id="KW-1015">Disulfide bond</keyword>
<name>A0A3M2KR84_9ACTN</name>
<dbReference type="InterPro" id="IPR009003">
    <property type="entry name" value="Peptidase_S1_PA"/>
</dbReference>
<evidence type="ECO:0000256" key="5">
    <source>
        <dbReference type="ARBA" id="ARBA00023157"/>
    </source>
</evidence>
<evidence type="ECO:0000256" key="1">
    <source>
        <dbReference type="ARBA" id="ARBA00007664"/>
    </source>
</evidence>
<dbReference type="Proteomes" id="UP000278673">
    <property type="component" value="Unassembled WGS sequence"/>
</dbReference>
<evidence type="ECO:0000313" key="7">
    <source>
        <dbReference type="Proteomes" id="UP000278673"/>
    </source>
</evidence>
<sequence>MSIARPASRTRSARPARPPAALAALLTTLICLFALPTGGTAHAVGAEAPATAEAFLLWPAADDDGPRPQLAGGDPVFSSGGATCTVVANLRVGNAAFGLLPGSCTEGFPHWYADPGRTVPIGPTTSSRFPTHGTFGYENPDIPVEPTPNCGGTILTSAGNPTVGQAVMRGSRTTGCQSATVTGVNVTVNFGGGVVVTGLIQTNLCVEPGDPGGALTSGTTLVGIPVGGSGNCSSGGTSYYQPVVPVLNELGATLV</sequence>
<reference evidence="6 7" key="1">
    <citation type="submission" date="2018-10" db="EMBL/GenBank/DDBJ databases">
        <title>Isolation, diversity and antifungal activity of actinobacteria from wheat.</title>
        <authorList>
            <person name="Han C."/>
        </authorList>
    </citation>
    <scope>NUCLEOTIDE SEQUENCE [LARGE SCALE GENOMIC DNA]</scope>
    <source>
        <strain evidence="6 7">NEAU-YY642</strain>
    </source>
</reference>
<keyword evidence="7" id="KW-1185">Reference proteome</keyword>
<gene>
    <name evidence="6" type="ORF">EBN88_29270</name>
</gene>
<evidence type="ECO:0000256" key="2">
    <source>
        <dbReference type="ARBA" id="ARBA00022670"/>
    </source>
</evidence>
<dbReference type="PRINTS" id="PR00861">
    <property type="entry name" value="ALYTICPTASE"/>
</dbReference>